<dbReference type="InterPro" id="IPR024036">
    <property type="entry name" value="tRNA-dHydroUridine_Synthase_C"/>
</dbReference>
<accession>D7CSH5</accession>
<dbReference type="CDD" id="cd02801">
    <property type="entry name" value="DUS_like_FMN"/>
    <property type="match status" value="1"/>
</dbReference>
<keyword evidence="6 12" id="KW-0819">tRNA processing</keyword>
<keyword evidence="17" id="KW-1185">Reference proteome</keyword>
<feature type="binding site" evidence="14">
    <location>
        <begin position="68"/>
        <end position="70"/>
    </location>
    <ligand>
        <name>FMN</name>
        <dbReference type="ChEBI" id="CHEBI:58210"/>
    </ligand>
</feature>
<evidence type="ECO:0000256" key="12">
    <source>
        <dbReference type="PIRNR" id="PIRNR006621"/>
    </source>
</evidence>
<dbReference type="Gene3D" id="1.10.1200.80">
    <property type="entry name" value="Putative flavin oxidoreducatase, domain 2"/>
    <property type="match status" value="1"/>
</dbReference>
<keyword evidence="9 12" id="KW-0560">Oxidoreductase</keyword>
<evidence type="ECO:0000256" key="3">
    <source>
        <dbReference type="ARBA" id="ARBA00022555"/>
    </source>
</evidence>
<dbReference type="Proteomes" id="UP000000379">
    <property type="component" value="Chromosome"/>
</dbReference>
<evidence type="ECO:0000313" key="17">
    <source>
        <dbReference type="Proteomes" id="UP000000379"/>
    </source>
</evidence>
<comment type="similarity">
    <text evidence="12">Belongs to the dus family.</text>
</comment>
<comment type="function">
    <text evidence="2 12">Catalyzes the synthesis of 5,6-dihydrouridine (D), a modified base found in the D-loop of most tRNAs, via the reduction of the C5-C6 double bond in target uridines.</text>
</comment>
<evidence type="ECO:0000256" key="2">
    <source>
        <dbReference type="ARBA" id="ARBA00002790"/>
    </source>
</evidence>
<protein>
    <recommendedName>
        <fullName evidence="12">tRNA-dihydrouridine synthase</fullName>
        <ecNumber evidence="12">1.3.1.-</ecNumber>
    </recommendedName>
</protein>
<dbReference type="AlphaFoldDB" id="D7CSH5"/>
<dbReference type="EMBL" id="CP002049">
    <property type="protein sequence ID" value="ADI15395.1"/>
    <property type="molecule type" value="Genomic_DNA"/>
</dbReference>
<keyword evidence="7" id="KW-0521">NADP</keyword>
<evidence type="ECO:0000256" key="5">
    <source>
        <dbReference type="ARBA" id="ARBA00022643"/>
    </source>
</evidence>
<gene>
    <name evidence="16" type="ordered locus">Trad_2285</name>
</gene>
<dbReference type="PIRSF" id="PIRSF006621">
    <property type="entry name" value="Dus"/>
    <property type="match status" value="1"/>
</dbReference>
<dbReference type="GO" id="GO:0000049">
    <property type="term" value="F:tRNA binding"/>
    <property type="evidence" value="ECO:0007669"/>
    <property type="project" value="UniProtKB-KW"/>
</dbReference>
<comment type="catalytic activity">
    <reaction evidence="10">
        <text>a 5,6-dihydrouridine in tRNA + NADP(+) = a uridine in tRNA + NADPH + H(+)</text>
        <dbReference type="Rhea" id="RHEA:23624"/>
        <dbReference type="Rhea" id="RHEA-COMP:13339"/>
        <dbReference type="Rhea" id="RHEA-COMP:13887"/>
        <dbReference type="ChEBI" id="CHEBI:15378"/>
        <dbReference type="ChEBI" id="CHEBI:57783"/>
        <dbReference type="ChEBI" id="CHEBI:58349"/>
        <dbReference type="ChEBI" id="CHEBI:65315"/>
        <dbReference type="ChEBI" id="CHEBI:74443"/>
    </reaction>
</comment>
<feature type="binding site" evidence="14">
    <location>
        <begin position="273"/>
        <end position="274"/>
    </location>
    <ligand>
        <name>FMN</name>
        <dbReference type="ChEBI" id="CHEBI:58210"/>
    </ligand>
</feature>
<keyword evidence="8" id="KW-0694">RNA-binding</keyword>
<feature type="binding site" evidence="14">
    <location>
        <position position="122"/>
    </location>
    <ligand>
        <name>FMN</name>
        <dbReference type="ChEBI" id="CHEBI:58210"/>
    </ligand>
</feature>
<dbReference type="GO" id="GO:0050660">
    <property type="term" value="F:flavin adenine dinucleotide binding"/>
    <property type="evidence" value="ECO:0007669"/>
    <property type="project" value="InterPro"/>
</dbReference>
<dbReference type="Gene3D" id="3.20.20.70">
    <property type="entry name" value="Aldolase class I"/>
    <property type="match status" value="1"/>
</dbReference>
<proteinExistence type="inferred from homology"/>
<evidence type="ECO:0000256" key="6">
    <source>
        <dbReference type="ARBA" id="ARBA00022694"/>
    </source>
</evidence>
<dbReference type="Pfam" id="PF01207">
    <property type="entry name" value="Dus"/>
    <property type="match status" value="1"/>
</dbReference>
<dbReference type="InterPro" id="IPR013785">
    <property type="entry name" value="Aldolase_TIM"/>
</dbReference>
<reference evidence="17" key="1">
    <citation type="submission" date="2010-05" db="EMBL/GenBank/DDBJ databases">
        <title>The complete genome of Truepera radiovictris DSM 17093.</title>
        <authorList>
            <consortium name="US DOE Joint Genome Institute (JGI-PGF)"/>
            <person name="Lucas S."/>
            <person name="Copeland A."/>
            <person name="Lapidus A."/>
            <person name="Glavina del Rio T."/>
            <person name="Dalin E."/>
            <person name="Tice H."/>
            <person name="Bruce D."/>
            <person name="Goodwin L."/>
            <person name="Pitluck S."/>
            <person name="Kyrpides N."/>
            <person name="Mavromatis K."/>
            <person name="Ovchinnikova G."/>
            <person name="Munk A.C."/>
            <person name="Detter J.C."/>
            <person name="Han C."/>
            <person name="Tapia R."/>
            <person name="Land M."/>
            <person name="Hauser L."/>
            <person name="Markowitz V."/>
            <person name="Cheng J.-F."/>
            <person name="Hugenholtz P."/>
            <person name="Woyke T."/>
            <person name="Wu D."/>
            <person name="Tindall B."/>
            <person name="Pomrenke H.G."/>
            <person name="Brambilla E."/>
            <person name="Klenk H.-P."/>
            <person name="Eisen J.A."/>
        </authorList>
    </citation>
    <scope>NUCLEOTIDE SEQUENCE [LARGE SCALE GENOMIC DNA]</scope>
    <source>
        <strain evidence="17">DSM 17093 / CIP 108686 / LMG 22925 / RQ-24</strain>
    </source>
</reference>
<evidence type="ECO:0000256" key="11">
    <source>
        <dbReference type="ARBA" id="ARBA00048802"/>
    </source>
</evidence>
<dbReference type="PANTHER" id="PTHR45846">
    <property type="entry name" value="TRNA-DIHYDROURIDINE(47) SYNTHASE [NAD(P)(+)]-LIKE"/>
    <property type="match status" value="1"/>
</dbReference>
<evidence type="ECO:0000256" key="9">
    <source>
        <dbReference type="ARBA" id="ARBA00023002"/>
    </source>
</evidence>
<keyword evidence="3" id="KW-0820">tRNA-binding</keyword>
<evidence type="ECO:0000256" key="1">
    <source>
        <dbReference type="ARBA" id="ARBA00001917"/>
    </source>
</evidence>
<feature type="binding site" evidence="14">
    <location>
        <position position="192"/>
    </location>
    <ligand>
        <name>FMN</name>
        <dbReference type="ChEBI" id="CHEBI:58210"/>
    </ligand>
</feature>
<dbReference type="SUPFAM" id="SSF51395">
    <property type="entry name" value="FMN-linked oxidoreductases"/>
    <property type="match status" value="1"/>
</dbReference>
<feature type="domain" description="DUS-like FMN-binding" evidence="15">
    <location>
        <begin position="66"/>
        <end position="351"/>
    </location>
</feature>
<dbReference type="eggNOG" id="COG0042">
    <property type="taxonomic scope" value="Bacteria"/>
</dbReference>
<keyword evidence="5 12" id="KW-0288">FMN</keyword>
<sequence length="362" mass="38723">MSGVCHSSLVAHHSWLGTHNSLLIPKRVAYPNGMNGVSALAPSPPSPPPLARDFYTRKLAEGGAVLAPMAGFSDAPFRRLCRRFGSAWAVTEMVSAKALTVGDERGLEISAPYEGERDLVIQVFGGEPEVVAAGGRLLYERFSPAALDLNMGCPVKKVTGRSCGAKLMNDPGRAAAIIGQLARAVPVPVSAKLRLGYDRVNALEVALALQEAGAALITIHGRTAAQKYTGEADWEAVAEIAARLAIPVVGSGDVTTQEQFRRYRAWGLGVMVGRGALGRPWVFRELRGEPAPPLPEIKDLILEHARSMRAWYGTDHAVIKMRGHLARYAQAFPEPEALRKALMQVSTLGALERVLACALPGA</sequence>
<evidence type="ECO:0000256" key="8">
    <source>
        <dbReference type="ARBA" id="ARBA00022884"/>
    </source>
</evidence>
<evidence type="ECO:0000259" key="15">
    <source>
        <dbReference type="Pfam" id="PF01207"/>
    </source>
</evidence>
<reference evidence="16 17" key="2">
    <citation type="journal article" date="2011" name="Stand. Genomic Sci.">
        <title>Complete genome sequence of Truepera radiovictrix type strain (RQ-24).</title>
        <authorList>
            <person name="Ivanova N."/>
            <person name="Rohde C."/>
            <person name="Munk C."/>
            <person name="Nolan M."/>
            <person name="Lucas S."/>
            <person name="Del Rio T.G."/>
            <person name="Tice H."/>
            <person name="Deshpande S."/>
            <person name="Cheng J.F."/>
            <person name="Tapia R."/>
            <person name="Han C."/>
            <person name="Goodwin L."/>
            <person name="Pitluck S."/>
            <person name="Liolios K."/>
            <person name="Mavromatis K."/>
            <person name="Mikhailova N."/>
            <person name="Pati A."/>
            <person name="Chen A."/>
            <person name="Palaniappan K."/>
            <person name="Land M."/>
            <person name="Hauser L."/>
            <person name="Chang Y.J."/>
            <person name="Jeffries C.D."/>
            <person name="Brambilla E."/>
            <person name="Rohde M."/>
            <person name="Goker M."/>
            <person name="Tindall B.J."/>
            <person name="Woyke T."/>
            <person name="Bristow J."/>
            <person name="Eisen J.A."/>
            <person name="Markowitz V."/>
            <person name="Hugenholtz P."/>
            <person name="Kyrpides N.C."/>
            <person name="Klenk H.P."/>
            <person name="Lapidus A."/>
        </authorList>
    </citation>
    <scope>NUCLEOTIDE SEQUENCE [LARGE SCALE GENOMIC DNA]</scope>
    <source>
        <strain evidence="17">DSM 17093 / CIP 108686 / LMG 22925 / RQ-24</strain>
    </source>
</reference>
<comment type="cofactor">
    <cofactor evidence="1 12 14">
        <name>FMN</name>
        <dbReference type="ChEBI" id="CHEBI:58210"/>
    </cofactor>
</comment>
<evidence type="ECO:0000313" key="16">
    <source>
        <dbReference type="EMBL" id="ADI15395.1"/>
    </source>
</evidence>
<dbReference type="InterPro" id="IPR001269">
    <property type="entry name" value="DUS_fam"/>
</dbReference>
<evidence type="ECO:0000256" key="10">
    <source>
        <dbReference type="ARBA" id="ARBA00048205"/>
    </source>
</evidence>
<dbReference type="InterPro" id="IPR035587">
    <property type="entry name" value="DUS-like_FMN-bd"/>
</dbReference>
<feature type="binding site" evidence="14">
    <location>
        <position position="220"/>
    </location>
    <ligand>
        <name>FMN</name>
        <dbReference type="ChEBI" id="CHEBI:58210"/>
    </ligand>
</feature>
<dbReference type="InterPro" id="IPR018517">
    <property type="entry name" value="tRNA_hU_synthase_CS"/>
</dbReference>
<dbReference type="GO" id="GO:0017150">
    <property type="term" value="F:tRNA dihydrouridine synthase activity"/>
    <property type="evidence" value="ECO:0007669"/>
    <property type="project" value="InterPro"/>
</dbReference>
<dbReference type="KEGG" id="tra:Trad_2285"/>
<comment type="catalytic activity">
    <reaction evidence="11">
        <text>a 5,6-dihydrouridine in tRNA + NAD(+) = a uridine in tRNA + NADH + H(+)</text>
        <dbReference type="Rhea" id="RHEA:54452"/>
        <dbReference type="Rhea" id="RHEA-COMP:13339"/>
        <dbReference type="Rhea" id="RHEA-COMP:13887"/>
        <dbReference type="ChEBI" id="CHEBI:15378"/>
        <dbReference type="ChEBI" id="CHEBI:57540"/>
        <dbReference type="ChEBI" id="CHEBI:57945"/>
        <dbReference type="ChEBI" id="CHEBI:65315"/>
        <dbReference type="ChEBI" id="CHEBI:74443"/>
    </reaction>
</comment>
<evidence type="ECO:0000256" key="13">
    <source>
        <dbReference type="PIRSR" id="PIRSR006621-1"/>
    </source>
</evidence>
<evidence type="ECO:0000256" key="14">
    <source>
        <dbReference type="PIRSR" id="PIRSR006621-2"/>
    </source>
</evidence>
<dbReference type="PANTHER" id="PTHR45846:SF1">
    <property type="entry name" value="TRNA-DIHYDROURIDINE(47) SYNTHASE [NAD(P)(+)]-LIKE"/>
    <property type="match status" value="1"/>
</dbReference>
<dbReference type="EC" id="1.3.1.-" evidence="12"/>
<keyword evidence="14" id="KW-0547">Nucleotide-binding</keyword>
<dbReference type="PROSITE" id="PS01136">
    <property type="entry name" value="UPF0034"/>
    <property type="match status" value="1"/>
</dbReference>
<dbReference type="STRING" id="649638.Trad_2285"/>
<organism evidence="16 17">
    <name type="scientific">Truepera radiovictrix (strain DSM 17093 / CIP 108686 / LMG 22925 / RQ-24)</name>
    <dbReference type="NCBI Taxonomy" id="649638"/>
    <lineage>
        <taxon>Bacteria</taxon>
        <taxon>Thermotogati</taxon>
        <taxon>Deinococcota</taxon>
        <taxon>Deinococci</taxon>
        <taxon>Trueperales</taxon>
        <taxon>Trueperaceae</taxon>
        <taxon>Truepera</taxon>
    </lineage>
</organism>
<dbReference type="HOGENOM" id="CLU_013299_0_2_0"/>
<name>D7CSH5_TRURR</name>
<keyword evidence="4 12" id="KW-0285">Flavoprotein</keyword>
<feature type="active site" description="Proton donor" evidence="13">
    <location>
        <position position="153"/>
    </location>
</feature>
<evidence type="ECO:0000256" key="7">
    <source>
        <dbReference type="ARBA" id="ARBA00022857"/>
    </source>
</evidence>
<evidence type="ECO:0000256" key="4">
    <source>
        <dbReference type="ARBA" id="ARBA00022630"/>
    </source>
</evidence>